<reference evidence="5" key="1">
    <citation type="journal article" date="2020" name="Genome Biol.">
        <title>Gamete binning: chromosome-level and haplotype-resolved genome assembly enabled by high-throughput single-cell sequencing of gamete genomes.</title>
        <authorList>
            <person name="Campoy J.A."/>
            <person name="Sun H."/>
            <person name="Goel M."/>
            <person name="Jiao W.-B."/>
            <person name="Folz-Donahue K."/>
            <person name="Wang N."/>
            <person name="Rubio M."/>
            <person name="Liu C."/>
            <person name="Kukat C."/>
            <person name="Ruiz D."/>
            <person name="Huettel B."/>
            <person name="Schneeberger K."/>
        </authorList>
    </citation>
    <scope>NUCLEOTIDE SEQUENCE [LARGE SCALE GENOMIC DNA]</scope>
    <source>
        <strain evidence="5">cv. Rojo Pasion</strain>
    </source>
</reference>
<name>A0A6J5W745_PRUAR</name>
<sequence length="139" mass="14984">MRFIKHERGRVHKEKEVTVSSQGADGDVVGHRDGRVHLNQGVYKVALSDMGHLRLDGDLSQIFPTAPRCSDKGKTVLGEDVTAASAILGLPTSFCKGSIQRGFQLGRARPRGSPVMTDNTSGVERTPVMGIGGRAHHEQ</sequence>
<accession>A0A6J5W745</accession>
<evidence type="ECO:0000313" key="2">
    <source>
        <dbReference type="EMBL" id="CAB4263443.1"/>
    </source>
</evidence>
<protein>
    <submittedName>
        <fullName evidence="3">Uncharacterized protein</fullName>
    </submittedName>
</protein>
<dbReference type="Proteomes" id="UP000507245">
    <property type="component" value="Unassembled WGS sequence"/>
</dbReference>
<dbReference type="AlphaFoldDB" id="A0A6J5W745"/>
<keyword evidence="5" id="KW-1185">Reference proteome</keyword>
<feature type="region of interest" description="Disordered" evidence="1">
    <location>
        <begin position="106"/>
        <end position="139"/>
    </location>
</feature>
<dbReference type="EMBL" id="CAEKDK010000001">
    <property type="protein sequence ID" value="CAB4263443.1"/>
    <property type="molecule type" value="Genomic_DNA"/>
</dbReference>
<evidence type="ECO:0000313" key="4">
    <source>
        <dbReference type="Proteomes" id="UP000507222"/>
    </source>
</evidence>
<evidence type="ECO:0000256" key="1">
    <source>
        <dbReference type="SAM" id="MobiDB-lite"/>
    </source>
</evidence>
<organism evidence="3 5">
    <name type="scientific">Prunus armeniaca</name>
    <name type="common">Apricot</name>
    <name type="synonym">Armeniaca vulgaris</name>
    <dbReference type="NCBI Taxonomy" id="36596"/>
    <lineage>
        <taxon>Eukaryota</taxon>
        <taxon>Viridiplantae</taxon>
        <taxon>Streptophyta</taxon>
        <taxon>Embryophyta</taxon>
        <taxon>Tracheophyta</taxon>
        <taxon>Spermatophyta</taxon>
        <taxon>Magnoliopsida</taxon>
        <taxon>eudicotyledons</taxon>
        <taxon>Gunneridae</taxon>
        <taxon>Pentapetalae</taxon>
        <taxon>rosids</taxon>
        <taxon>fabids</taxon>
        <taxon>Rosales</taxon>
        <taxon>Rosaceae</taxon>
        <taxon>Amygdaloideae</taxon>
        <taxon>Amygdaleae</taxon>
        <taxon>Prunus</taxon>
    </lineage>
</organism>
<evidence type="ECO:0000313" key="3">
    <source>
        <dbReference type="EMBL" id="CAB4294048.1"/>
    </source>
</evidence>
<gene>
    <name evidence="2" type="ORF">CURHAP_LOCUS3614</name>
    <name evidence="3" type="ORF">ORAREDHAP_LOCUS3685</name>
</gene>
<dbReference type="EMBL" id="CAEKKB010000001">
    <property type="protein sequence ID" value="CAB4294048.1"/>
    <property type="molecule type" value="Genomic_DNA"/>
</dbReference>
<proteinExistence type="predicted"/>
<dbReference type="Proteomes" id="UP000507222">
    <property type="component" value="Unassembled WGS sequence"/>
</dbReference>
<reference evidence="3 4" key="2">
    <citation type="submission" date="2020-05" db="EMBL/GenBank/DDBJ databases">
        <authorList>
            <person name="Campoy J."/>
            <person name="Schneeberger K."/>
            <person name="Spophaly S."/>
        </authorList>
    </citation>
    <scope>NUCLEOTIDE SEQUENCE [LARGE SCALE GENOMIC DNA]</scope>
    <source>
        <strain evidence="3">PruArmRojPasFocal</strain>
    </source>
</reference>
<evidence type="ECO:0000313" key="5">
    <source>
        <dbReference type="Proteomes" id="UP000507245"/>
    </source>
</evidence>